<dbReference type="GO" id="GO:0005886">
    <property type="term" value="C:plasma membrane"/>
    <property type="evidence" value="ECO:0007669"/>
    <property type="project" value="TreeGrafter"/>
</dbReference>
<feature type="transmembrane region" description="Helical" evidence="1">
    <location>
        <begin position="66"/>
        <end position="90"/>
    </location>
</feature>
<comment type="caution">
    <text evidence="2">The sequence shown here is derived from an EMBL/GenBank/DDBJ whole genome shotgun (WGS) entry which is preliminary data.</text>
</comment>
<reference evidence="2" key="1">
    <citation type="journal article" date="2021" name="PeerJ">
        <title>Extensive microbial diversity within the chicken gut microbiome revealed by metagenomics and culture.</title>
        <authorList>
            <person name="Gilroy R."/>
            <person name="Ravi A."/>
            <person name="Getino M."/>
            <person name="Pursley I."/>
            <person name="Horton D.L."/>
            <person name="Alikhan N.F."/>
            <person name="Baker D."/>
            <person name="Gharbi K."/>
            <person name="Hall N."/>
            <person name="Watson M."/>
            <person name="Adriaenssens E.M."/>
            <person name="Foster-Nyarko E."/>
            <person name="Jarju S."/>
            <person name="Secka A."/>
            <person name="Antonio M."/>
            <person name="Oren A."/>
            <person name="Chaudhuri R.R."/>
            <person name="La Ragione R."/>
            <person name="Hildebrand F."/>
            <person name="Pallen M.J."/>
        </authorList>
    </citation>
    <scope>NUCLEOTIDE SEQUENCE</scope>
    <source>
        <strain evidence="2">ChiBcec8-13705</strain>
    </source>
</reference>
<dbReference type="AlphaFoldDB" id="A0A9D2M690"/>
<gene>
    <name evidence="2" type="ORF">H9945_03750</name>
</gene>
<sequence>MVQAALAALLLGALCGGLGLGGAPLRFLVASSDAVLNLLMLSVGIGIGMQTGVLERLKRYHIKALIIPAGVVVGSLLGGVAGAAVTGYPLAEGLAIASCMGWYSLGGVTIEAASGSLYGGVAFLANLLREILSFFTIPLLAKYLNPPTCIAVAGATSEDTTLPMVMKYTSEEFVVLSVLNGALCSFLVPILISLCYAVG</sequence>
<dbReference type="PANTHER" id="PTHR35804">
    <property type="entry name" value="LYSINE EXPORTER LYSO"/>
    <property type="match status" value="1"/>
</dbReference>
<dbReference type="Pfam" id="PF03956">
    <property type="entry name" value="Lys_export"/>
    <property type="match status" value="1"/>
</dbReference>
<keyword evidence="1" id="KW-0812">Transmembrane</keyword>
<feature type="transmembrane region" description="Helical" evidence="1">
    <location>
        <begin position="173"/>
        <end position="198"/>
    </location>
</feature>
<organism evidence="2 3">
    <name type="scientific">Candidatus Gemmiger avicola</name>
    <dbReference type="NCBI Taxonomy" id="2838605"/>
    <lineage>
        <taxon>Bacteria</taxon>
        <taxon>Bacillati</taxon>
        <taxon>Bacillota</taxon>
        <taxon>Clostridia</taxon>
        <taxon>Eubacteriales</taxon>
        <taxon>Gemmiger</taxon>
    </lineage>
</organism>
<dbReference type="EMBL" id="DWYG01000053">
    <property type="protein sequence ID" value="HJB41590.1"/>
    <property type="molecule type" value="Genomic_DNA"/>
</dbReference>
<dbReference type="Proteomes" id="UP000886803">
    <property type="component" value="Unassembled WGS sequence"/>
</dbReference>
<feature type="transmembrane region" description="Helical" evidence="1">
    <location>
        <begin position="131"/>
        <end position="153"/>
    </location>
</feature>
<reference evidence="2" key="2">
    <citation type="submission" date="2021-04" db="EMBL/GenBank/DDBJ databases">
        <authorList>
            <person name="Gilroy R."/>
        </authorList>
    </citation>
    <scope>NUCLEOTIDE SEQUENCE</scope>
    <source>
        <strain evidence="2">ChiBcec8-13705</strain>
    </source>
</reference>
<feature type="transmembrane region" description="Helical" evidence="1">
    <location>
        <begin position="35"/>
        <end position="54"/>
    </location>
</feature>
<accession>A0A9D2M690</accession>
<dbReference type="PANTHER" id="PTHR35804:SF1">
    <property type="entry name" value="LYSINE EXPORTER LYSO"/>
    <property type="match status" value="1"/>
</dbReference>
<dbReference type="InterPro" id="IPR005642">
    <property type="entry name" value="LysO"/>
</dbReference>
<keyword evidence="1" id="KW-0472">Membrane</keyword>
<name>A0A9D2M690_9FIRM</name>
<evidence type="ECO:0000256" key="1">
    <source>
        <dbReference type="SAM" id="Phobius"/>
    </source>
</evidence>
<feature type="transmembrane region" description="Helical" evidence="1">
    <location>
        <begin position="102"/>
        <end position="124"/>
    </location>
</feature>
<keyword evidence="1" id="KW-1133">Transmembrane helix</keyword>
<protein>
    <submittedName>
        <fullName evidence="2">Lysine exporter LysO family protein</fullName>
    </submittedName>
</protein>
<evidence type="ECO:0000313" key="2">
    <source>
        <dbReference type="EMBL" id="HJB41590.1"/>
    </source>
</evidence>
<evidence type="ECO:0000313" key="3">
    <source>
        <dbReference type="Proteomes" id="UP000886803"/>
    </source>
</evidence>
<dbReference type="GO" id="GO:0015661">
    <property type="term" value="F:L-lysine efflux transmembrane transporter activity"/>
    <property type="evidence" value="ECO:0007669"/>
    <property type="project" value="InterPro"/>
</dbReference>
<proteinExistence type="predicted"/>